<dbReference type="InterPro" id="IPR003753">
    <property type="entry name" value="Exonuc_VII_L"/>
</dbReference>
<dbReference type="PANTHER" id="PTHR30008">
    <property type="entry name" value="EXODEOXYRIBONUCLEASE 7 LARGE SUBUNIT"/>
    <property type="match status" value="1"/>
</dbReference>
<comment type="caution">
    <text evidence="9">The sequence shown here is derived from an EMBL/GenBank/DDBJ whole genome shotgun (WGS) entry which is preliminary data.</text>
</comment>
<organism evidence="9 10">
    <name type="scientific">Mycobacteroides saopaulense</name>
    <dbReference type="NCBI Taxonomy" id="1578165"/>
    <lineage>
        <taxon>Bacteria</taxon>
        <taxon>Bacillati</taxon>
        <taxon>Actinomycetota</taxon>
        <taxon>Actinomycetes</taxon>
        <taxon>Mycobacteriales</taxon>
        <taxon>Mycobacteriaceae</taxon>
        <taxon>Mycobacteroides</taxon>
    </lineage>
</organism>
<comment type="function">
    <text evidence="5">Bidirectionally degrades single-stranded DNA into large acid-insoluble oligonucleotides, which are then degraded further into small acid-soluble oligonucleotides.</text>
</comment>
<evidence type="ECO:0000256" key="4">
    <source>
        <dbReference type="ARBA" id="ARBA00022839"/>
    </source>
</evidence>
<dbReference type="InterPro" id="IPR020579">
    <property type="entry name" value="Exonuc_VII_lsu_C"/>
</dbReference>
<dbReference type="InterPro" id="IPR025824">
    <property type="entry name" value="OB-fold_nuc-bd_dom"/>
</dbReference>
<reference evidence="9 10" key="1">
    <citation type="submission" date="2016-10" db="EMBL/GenBank/DDBJ databases">
        <title>Evaluation of Human, Animal and Environmental Mycobacterium chelonae Isolates by Core Genome Phylogenomic Analysis, Targeted Gene Comparison, and Anti-microbial Susceptibility Patterns: A Tale of Mistaken Identities.</title>
        <authorList>
            <person name="Fogelson S.B."/>
            <person name="Camus A.C."/>
            <person name="Lorenz W."/>
            <person name="Vasireddy R."/>
            <person name="Vasireddy S."/>
            <person name="Smith T."/>
            <person name="Brown-Elliott B.A."/>
            <person name="Wallace R.J.Jr."/>
            <person name="Hasan N.A."/>
            <person name="Reischl U."/>
            <person name="Sanchez S."/>
        </authorList>
    </citation>
    <scope>NUCLEOTIDE SEQUENCE [LARGE SCALE GENOMIC DNA]</scope>
    <source>
        <strain evidence="9 10">8528</strain>
    </source>
</reference>
<feature type="domain" description="Exonuclease VII large subunit C-terminal" evidence="7">
    <location>
        <begin position="130"/>
        <end position="344"/>
    </location>
</feature>
<proteinExistence type="inferred from homology"/>
<comment type="subunit">
    <text evidence="5">Heterooligomer composed of large and small subunits.</text>
</comment>
<dbReference type="Pfam" id="PF13742">
    <property type="entry name" value="tRNA_anti_2"/>
    <property type="match status" value="1"/>
</dbReference>
<protein>
    <recommendedName>
        <fullName evidence="5">Exodeoxyribonuclease 7 large subunit</fullName>
        <ecNumber evidence="5">3.1.11.6</ecNumber>
    </recommendedName>
    <alternativeName>
        <fullName evidence="5">Exodeoxyribonuclease VII large subunit</fullName>
        <shortName evidence="5">Exonuclease VII large subunit</shortName>
    </alternativeName>
</protein>
<evidence type="ECO:0000256" key="6">
    <source>
        <dbReference type="RuleBase" id="RU004355"/>
    </source>
</evidence>
<feature type="domain" description="OB-fold nucleic acid binding" evidence="8">
    <location>
        <begin position="13"/>
        <end position="107"/>
    </location>
</feature>
<evidence type="ECO:0000256" key="1">
    <source>
        <dbReference type="ARBA" id="ARBA00022490"/>
    </source>
</evidence>
<dbReference type="Pfam" id="PF02601">
    <property type="entry name" value="Exonuc_VII_L"/>
    <property type="match status" value="1"/>
</dbReference>
<dbReference type="RefSeq" id="WP_070913265.1">
    <property type="nucleotide sequence ID" value="NZ_MLIC01000009.1"/>
</dbReference>
<name>A0ABX3C3K4_9MYCO</name>
<dbReference type="CDD" id="cd04489">
    <property type="entry name" value="ExoVII_LU_OBF"/>
    <property type="match status" value="1"/>
</dbReference>
<comment type="similarity">
    <text evidence="5 6">Belongs to the XseA family.</text>
</comment>
<evidence type="ECO:0000256" key="2">
    <source>
        <dbReference type="ARBA" id="ARBA00022722"/>
    </source>
</evidence>
<evidence type="ECO:0000256" key="3">
    <source>
        <dbReference type="ARBA" id="ARBA00022801"/>
    </source>
</evidence>
<evidence type="ECO:0000313" key="10">
    <source>
        <dbReference type="Proteomes" id="UP000179621"/>
    </source>
</evidence>
<dbReference type="EC" id="3.1.11.6" evidence="5"/>
<evidence type="ECO:0000313" key="9">
    <source>
        <dbReference type="EMBL" id="OHU12969.1"/>
    </source>
</evidence>
<dbReference type="PANTHER" id="PTHR30008:SF0">
    <property type="entry name" value="EXODEOXYRIBONUCLEASE 7 LARGE SUBUNIT"/>
    <property type="match status" value="1"/>
</dbReference>
<dbReference type="Proteomes" id="UP000179621">
    <property type="component" value="Unassembled WGS sequence"/>
</dbReference>
<keyword evidence="10" id="KW-1185">Reference proteome</keyword>
<keyword evidence="4 5" id="KW-0269">Exonuclease</keyword>
<sequence length="410" mass="44059">MADPGTSPENPWPVRAVATRVAKWIDRLGQVWVEGQLTQIDVRPGSKTVFMVLRDPAADMSLTVTCPPDMVRNAPVKLTEGTQVVVCGKPTFYTVRGSFSLRLSEIRAVGIGELLARIERLRQLLAAEGLFDARLKRPVPFLPARIGLITGRASAAEHDVTSVALTRWPAVQFAVRNTPVQGPHAVAEIVAALQALDADPSVDVIVLARGGGSVEDLLPFSDETLCRAISACRTPVVSAVGHEPDNPLSDLVADLRAATPTDAAKKLVPDAAAEQALILDLRRRSAQALRNWVQREQRGLDQVRSRPVLADPLRMVTTRQDEIGIARTALRRDVQRLVDMESQRVGHLSAQLATLGPAATLARGYSVVQRVRDDGTVEVLRTVADAPAGASLRVRVSDGAVTATVTGEPS</sequence>
<gene>
    <name evidence="5" type="primary">xseA</name>
    <name evidence="9" type="ORF">BKG73_05680</name>
</gene>
<comment type="catalytic activity">
    <reaction evidence="5 6">
        <text>Exonucleolytic cleavage in either 5'- to 3'- or 3'- to 5'-direction to yield nucleoside 5'-phosphates.</text>
        <dbReference type="EC" id="3.1.11.6"/>
    </reaction>
</comment>
<keyword evidence="1 5" id="KW-0963">Cytoplasm</keyword>
<dbReference type="HAMAP" id="MF_00378">
    <property type="entry name" value="Exonuc_7_L"/>
    <property type="match status" value="1"/>
</dbReference>
<comment type="subcellular location">
    <subcellularLocation>
        <location evidence="5 6">Cytoplasm</location>
    </subcellularLocation>
</comment>
<keyword evidence="3 5" id="KW-0378">Hydrolase</keyword>
<dbReference type="NCBIfam" id="TIGR00237">
    <property type="entry name" value="xseA"/>
    <property type="match status" value="1"/>
</dbReference>
<accession>A0ABX3C3K4</accession>
<evidence type="ECO:0000259" key="7">
    <source>
        <dbReference type="Pfam" id="PF02601"/>
    </source>
</evidence>
<keyword evidence="2 5" id="KW-0540">Nuclease</keyword>
<evidence type="ECO:0000256" key="5">
    <source>
        <dbReference type="HAMAP-Rule" id="MF_00378"/>
    </source>
</evidence>
<evidence type="ECO:0000259" key="8">
    <source>
        <dbReference type="Pfam" id="PF13742"/>
    </source>
</evidence>
<dbReference type="EMBL" id="MLIH01000003">
    <property type="protein sequence ID" value="OHU12969.1"/>
    <property type="molecule type" value="Genomic_DNA"/>
</dbReference>